<dbReference type="AlphaFoldDB" id="A0A318EEZ3"/>
<dbReference type="Gene3D" id="3.30.9.10">
    <property type="entry name" value="D-Amino Acid Oxidase, subunit A, domain 2"/>
    <property type="match status" value="1"/>
</dbReference>
<proteinExistence type="inferred from homology"/>
<dbReference type="Gene3D" id="3.50.50.60">
    <property type="entry name" value="FAD/NAD(P)-binding domain"/>
    <property type="match status" value="1"/>
</dbReference>
<evidence type="ECO:0000256" key="3">
    <source>
        <dbReference type="ARBA" id="ARBA00022630"/>
    </source>
</evidence>
<dbReference type="InterPro" id="IPR038299">
    <property type="entry name" value="DAO_C_sf"/>
</dbReference>
<feature type="domain" description="Alpha-glycerophosphate oxidase C-terminal" evidence="8">
    <location>
        <begin position="427"/>
        <end position="489"/>
    </location>
</feature>
<dbReference type="InterPro" id="IPR006076">
    <property type="entry name" value="FAD-dep_OxRdtase"/>
</dbReference>
<dbReference type="EMBL" id="QICN01000001">
    <property type="protein sequence ID" value="PXV71357.1"/>
    <property type="molecule type" value="Genomic_DNA"/>
</dbReference>
<keyword evidence="6" id="KW-0560">Oxidoreductase</keyword>
<dbReference type="Pfam" id="PF01266">
    <property type="entry name" value="DAO"/>
    <property type="match status" value="1"/>
</dbReference>
<evidence type="ECO:0000256" key="5">
    <source>
        <dbReference type="ARBA" id="ARBA00022827"/>
    </source>
</evidence>
<dbReference type="PRINTS" id="PR01001">
    <property type="entry name" value="FADG3PDH"/>
</dbReference>
<dbReference type="InterPro" id="IPR000447">
    <property type="entry name" value="G3P_DH_FAD-dep"/>
</dbReference>
<dbReference type="InterPro" id="IPR036188">
    <property type="entry name" value="FAD/NAD-bd_sf"/>
</dbReference>
<dbReference type="Gene3D" id="1.10.8.870">
    <property type="entry name" value="Alpha-glycerophosphate oxidase, cap domain"/>
    <property type="match status" value="1"/>
</dbReference>
<evidence type="ECO:0000256" key="4">
    <source>
        <dbReference type="ARBA" id="ARBA00022798"/>
    </source>
</evidence>
<keyword evidence="10" id="KW-1185">Reference proteome</keyword>
<dbReference type="Proteomes" id="UP000248330">
    <property type="component" value="Unassembled WGS sequence"/>
</dbReference>
<keyword evidence="3" id="KW-0285">Flavoprotein</keyword>
<comment type="similarity">
    <text evidence="2">Belongs to the FAD-dependent glycerol-3-phosphate dehydrogenase family.</text>
</comment>
<dbReference type="RefSeq" id="WP_110263478.1">
    <property type="nucleotide sequence ID" value="NZ_CAKZQT010000007.1"/>
</dbReference>
<dbReference type="Pfam" id="PF16901">
    <property type="entry name" value="DAO_C"/>
    <property type="match status" value="1"/>
</dbReference>
<comment type="caution">
    <text evidence="9">The sequence shown here is derived from an EMBL/GenBank/DDBJ whole genome shotgun (WGS) entry which is preliminary data.</text>
</comment>
<dbReference type="SUPFAM" id="SSF51905">
    <property type="entry name" value="FAD/NAD(P)-binding domain"/>
    <property type="match status" value="1"/>
</dbReference>
<evidence type="ECO:0000313" key="9">
    <source>
        <dbReference type="EMBL" id="PXV71357.1"/>
    </source>
</evidence>
<evidence type="ECO:0000256" key="1">
    <source>
        <dbReference type="ARBA" id="ARBA00001974"/>
    </source>
</evidence>
<sequence length="512" mass="55982">MVARTELSALRDRYDLVIVGGGITGAGIFREAVRTQASALLVEARDYASGTSSWSSKLVHGGLRYLKNGQWRLTLESVRERQRLLGEAPGLVEPQTFLMPIYAGRKPGRWLMQFGLRIYDWMAGARRSRWLDAQTTLEAEADLARRDLLGAMAYEDARTDDARLVLRLILDGCADGGVALNYVKASVRSDGQRVCGVRLSDAVSGSEREIDAGVVINATGAWAGALPGAPAGAPSLRPLRGSHLLFSPRRFGLRHAVSWLHPQDGRPVFAYPWEGAVLYGTTDLDHGETPDEPRITSQEVDYLLAGLAAQFPRLCLNAGDVISTYAGVRPVVGGGKADPSAESRESALWQTPGLVGITGGKLTTFRVTAREVLRAAARELPRLLPQDEQPLFASATPVDSQRRLYGRLGIAAAGTLMQEVPGEELSRIGDTPWTWAELRWAARHEQVVHLDDLLLRRSRLGLVVENGARALLPRVLAICREELGWDAARCDAEQARWLGRWQSQHAPPGWTA</sequence>
<organism evidence="9 10">
    <name type="scientific">Sinimarinibacterium flocculans</name>
    <dbReference type="NCBI Taxonomy" id="985250"/>
    <lineage>
        <taxon>Bacteria</taxon>
        <taxon>Pseudomonadati</taxon>
        <taxon>Pseudomonadota</taxon>
        <taxon>Gammaproteobacteria</taxon>
        <taxon>Nevskiales</taxon>
        <taxon>Nevskiaceae</taxon>
        <taxon>Sinimarinibacterium</taxon>
    </lineage>
</organism>
<comment type="cofactor">
    <cofactor evidence="1">
        <name>FAD</name>
        <dbReference type="ChEBI" id="CHEBI:57692"/>
    </cofactor>
</comment>
<gene>
    <name evidence="9" type="ORF">C8D93_101403</name>
</gene>
<evidence type="ECO:0000313" key="10">
    <source>
        <dbReference type="Proteomes" id="UP000248330"/>
    </source>
</evidence>
<dbReference type="GO" id="GO:0046168">
    <property type="term" value="P:glycerol-3-phosphate catabolic process"/>
    <property type="evidence" value="ECO:0007669"/>
    <property type="project" value="TreeGrafter"/>
</dbReference>
<dbReference type="GO" id="GO:0004368">
    <property type="term" value="F:glycerol-3-phosphate dehydrogenase (quinone) activity"/>
    <property type="evidence" value="ECO:0007669"/>
    <property type="project" value="InterPro"/>
</dbReference>
<reference evidence="9 10" key="1">
    <citation type="submission" date="2018-04" db="EMBL/GenBank/DDBJ databases">
        <title>Genomic Encyclopedia of Type Strains, Phase IV (KMG-IV): sequencing the most valuable type-strain genomes for metagenomic binning, comparative biology and taxonomic classification.</title>
        <authorList>
            <person name="Goeker M."/>
        </authorList>
    </citation>
    <scope>NUCLEOTIDE SEQUENCE [LARGE SCALE GENOMIC DNA]</scope>
    <source>
        <strain evidence="9 10">DSM 104150</strain>
    </source>
</reference>
<dbReference type="InterPro" id="IPR031656">
    <property type="entry name" value="DAO_C"/>
</dbReference>
<dbReference type="PANTHER" id="PTHR11985">
    <property type="entry name" value="GLYCEROL-3-PHOSPHATE DEHYDROGENASE"/>
    <property type="match status" value="1"/>
</dbReference>
<name>A0A318EEZ3_9GAMM</name>
<dbReference type="GO" id="GO:0006071">
    <property type="term" value="P:glycerol metabolic process"/>
    <property type="evidence" value="ECO:0007669"/>
    <property type="project" value="UniProtKB-KW"/>
</dbReference>
<dbReference type="PANTHER" id="PTHR11985:SF35">
    <property type="entry name" value="ANAEROBIC GLYCEROL-3-PHOSPHATE DEHYDROGENASE SUBUNIT A"/>
    <property type="match status" value="1"/>
</dbReference>
<dbReference type="OrthoDB" id="9766796at2"/>
<evidence type="ECO:0000256" key="2">
    <source>
        <dbReference type="ARBA" id="ARBA00007330"/>
    </source>
</evidence>
<evidence type="ECO:0000259" key="7">
    <source>
        <dbReference type="Pfam" id="PF01266"/>
    </source>
</evidence>
<evidence type="ECO:0000259" key="8">
    <source>
        <dbReference type="Pfam" id="PF16901"/>
    </source>
</evidence>
<accession>A0A318EEZ3</accession>
<evidence type="ECO:0000256" key="6">
    <source>
        <dbReference type="ARBA" id="ARBA00023002"/>
    </source>
</evidence>
<feature type="domain" description="FAD dependent oxidoreductase" evidence="7">
    <location>
        <begin position="15"/>
        <end position="360"/>
    </location>
</feature>
<keyword evidence="4" id="KW-0319">Glycerol metabolism</keyword>
<protein>
    <submittedName>
        <fullName evidence="9">Glycerol-3-phosphate dehydrogenase</fullName>
    </submittedName>
</protein>
<keyword evidence="5" id="KW-0274">FAD</keyword>